<organism evidence="1 2">
    <name type="scientific">Cedratvirus kamchatka</name>
    <dbReference type="NCBI Taxonomy" id="2716914"/>
    <lineage>
        <taxon>Viruses</taxon>
        <taxon>Pithoviruses</taxon>
        <taxon>Orthocedratvirinae</taxon>
        <taxon>Alphacedratvirus</taxon>
        <taxon>Alphacedratvirus rossiense</taxon>
    </lineage>
</organism>
<dbReference type="Proteomes" id="UP001224087">
    <property type="component" value="Segment"/>
</dbReference>
<evidence type="ECO:0000313" key="1">
    <source>
        <dbReference type="EMBL" id="QIN54663.1"/>
    </source>
</evidence>
<dbReference type="SUPFAM" id="SSF140860">
    <property type="entry name" value="Pseudo ankyrin repeat-like"/>
    <property type="match status" value="1"/>
</dbReference>
<proteinExistence type="predicted"/>
<dbReference type="Gene3D" id="1.25.40.20">
    <property type="entry name" value="Ankyrin repeat-containing domain"/>
    <property type="match status" value="1"/>
</dbReference>
<name>A0A6G8MYP6_9VIRU</name>
<dbReference type="InterPro" id="IPR036770">
    <property type="entry name" value="Ankyrin_rpt-contain_sf"/>
</dbReference>
<gene>
    <name evidence="1" type="primary">ck538</name>
</gene>
<evidence type="ECO:0008006" key="3">
    <source>
        <dbReference type="Google" id="ProtNLM"/>
    </source>
</evidence>
<reference evidence="1" key="1">
    <citation type="submission" date="2019-12" db="EMBL/GenBank/DDBJ databases">
        <title>The DNA Methylation Landscape of Giant Viruses.</title>
        <authorList>
            <person name="Jeudy S."/>
            <person name="Rigou S."/>
            <person name="Alempic J.-M."/>
            <person name="Claverie J.-M."/>
            <person name="Abergel C."/>
            <person name="Legendre M."/>
        </authorList>
    </citation>
    <scope>NUCLEOTIDE SEQUENCE</scope>
    <source>
        <strain evidence="1">P4</strain>
    </source>
</reference>
<sequence length="443" mass="51722">MFHLLPIETLKYLFSFAPVCHFPLRQVCRLFREVIPPLTLSKYRDLLYEAGDVALIEHYKLPCSQHNFETILRRGHEKLFEREENKIYFCSAQACVQGRNEYIIKQLLNRGHVSRTALLYEACRQNHLDLAKRMHREESELCVCTGEAVQGAALEVLVWIVARDTSYYNLILQAAIHYRQTKVLRWLPQRQLRKISKRDLFVKACSSTNMDLFNFLLEIDYVSKQTITMSLRLAESSHVQMIRIAVLQKGWVLCEEMFDAALELGCEEMLSCLLELGCPHEEREALYQTVGEKNIPWLIRNLPLPEDSLLDVCRNGPEDVLFHLVRQGCLPDSFIDDPEITLAALQKGFIRAVEEYLQQGYVFYSDVCLQVENRTSLEWLIENNAILCPELCYRLVREMDVFLLQKIEHLVDFPPNLLDYTFALMEESYDSKLEKIAQWIQAE</sequence>
<dbReference type="EMBL" id="MN873693">
    <property type="protein sequence ID" value="QIN54663.1"/>
    <property type="molecule type" value="Genomic_DNA"/>
</dbReference>
<keyword evidence="2" id="KW-1185">Reference proteome</keyword>
<accession>A0A6G8MYP6</accession>
<protein>
    <recommendedName>
        <fullName evidence="3">Ankyrin repeat-containing protein</fullName>
    </recommendedName>
</protein>
<evidence type="ECO:0000313" key="2">
    <source>
        <dbReference type="Proteomes" id="UP001224087"/>
    </source>
</evidence>